<dbReference type="EMBL" id="KI682064">
    <property type="protein sequence ID" value="ETL83305.1"/>
    <property type="molecule type" value="Genomic_DNA"/>
</dbReference>
<feature type="domain" description="ZSWIM1/3 RNaseH-like" evidence="2">
    <location>
        <begin position="104"/>
        <end position="182"/>
    </location>
</feature>
<dbReference type="VEuPathDB" id="FungiDB:PPTG_20224"/>
<dbReference type="VEuPathDB" id="FungiDB:PPTG_20223"/>
<feature type="compositionally biased region" description="Basic residues" evidence="1">
    <location>
        <begin position="471"/>
        <end position="486"/>
    </location>
</feature>
<evidence type="ECO:0000256" key="1">
    <source>
        <dbReference type="SAM" id="MobiDB-lite"/>
    </source>
</evidence>
<protein>
    <recommendedName>
        <fullName evidence="2">ZSWIM1/3 RNaseH-like domain-containing protein</fullName>
    </recommendedName>
</protein>
<dbReference type="Pfam" id="PF21056">
    <property type="entry name" value="ZSWIM1-3_RNaseH-like"/>
    <property type="match status" value="1"/>
</dbReference>
<dbReference type="OrthoDB" id="167578at2759"/>
<dbReference type="AlphaFoldDB" id="W2KG08"/>
<dbReference type="VEuPathDB" id="FungiDB:PPTG_03906"/>
<dbReference type="PANTHER" id="PTHR31569:SF4">
    <property type="entry name" value="SWIM-TYPE DOMAIN-CONTAINING PROTEIN"/>
    <property type="match status" value="1"/>
</dbReference>
<feature type="compositionally biased region" description="Polar residues" evidence="1">
    <location>
        <begin position="453"/>
        <end position="463"/>
    </location>
</feature>
<evidence type="ECO:0000259" key="2">
    <source>
        <dbReference type="Pfam" id="PF21056"/>
    </source>
</evidence>
<reference evidence="3" key="1">
    <citation type="submission" date="2013-11" db="EMBL/GenBank/DDBJ databases">
        <title>The Genome Sequence of Phytophthora parasitica CHvinca01.</title>
        <authorList>
            <consortium name="The Broad Institute Genomics Platform"/>
            <person name="Russ C."/>
            <person name="Tyler B."/>
            <person name="Panabieres F."/>
            <person name="Shan W."/>
            <person name="Tripathy S."/>
            <person name="Grunwald N."/>
            <person name="Machado M."/>
            <person name="Johnson C.S."/>
            <person name="Arredondo F."/>
            <person name="Hong C."/>
            <person name="Coffey M."/>
            <person name="Young S.K."/>
            <person name="Zeng Q."/>
            <person name="Gargeya S."/>
            <person name="Fitzgerald M."/>
            <person name="Abouelleil A."/>
            <person name="Alvarado L."/>
            <person name="Chapman S.B."/>
            <person name="Gainer-Dewar J."/>
            <person name="Goldberg J."/>
            <person name="Griggs A."/>
            <person name="Gujja S."/>
            <person name="Hansen M."/>
            <person name="Howarth C."/>
            <person name="Imamovic A."/>
            <person name="Ireland A."/>
            <person name="Larimer J."/>
            <person name="McCowan C."/>
            <person name="Murphy C."/>
            <person name="Pearson M."/>
            <person name="Poon T.W."/>
            <person name="Priest M."/>
            <person name="Roberts A."/>
            <person name="Saif S."/>
            <person name="Shea T."/>
            <person name="Sykes S."/>
            <person name="Wortman J."/>
            <person name="Nusbaum C."/>
            <person name="Birren B."/>
        </authorList>
    </citation>
    <scope>NUCLEOTIDE SEQUENCE [LARGE SCALE GENOMIC DNA]</scope>
    <source>
        <strain evidence="3">CHvinca01</strain>
    </source>
</reference>
<evidence type="ECO:0000313" key="3">
    <source>
        <dbReference type="EMBL" id="ETL83305.1"/>
    </source>
</evidence>
<dbReference type="InterPro" id="IPR048324">
    <property type="entry name" value="ZSWIM1-3_RNaseH-like"/>
</dbReference>
<gene>
    <name evidence="3" type="ORF">L917_16727</name>
</gene>
<accession>W2KG08</accession>
<organism evidence="3">
    <name type="scientific">Phytophthora nicotianae</name>
    <name type="common">Potato buckeye rot agent</name>
    <name type="synonym">Phytophthora parasitica</name>
    <dbReference type="NCBI Taxonomy" id="4792"/>
    <lineage>
        <taxon>Eukaryota</taxon>
        <taxon>Sar</taxon>
        <taxon>Stramenopiles</taxon>
        <taxon>Oomycota</taxon>
        <taxon>Peronosporomycetes</taxon>
        <taxon>Peronosporales</taxon>
        <taxon>Peronosporaceae</taxon>
        <taxon>Phytophthora</taxon>
    </lineage>
</organism>
<feature type="region of interest" description="Disordered" evidence="1">
    <location>
        <begin position="449"/>
        <end position="486"/>
    </location>
</feature>
<dbReference type="InterPro" id="IPR052579">
    <property type="entry name" value="Zinc_finger_SWIM"/>
</dbReference>
<dbReference type="PANTHER" id="PTHR31569">
    <property type="entry name" value="SWIM-TYPE DOMAIN-CONTAINING PROTEIN"/>
    <property type="match status" value="1"/>
</dbReference>
<sequence>MRFPEMHTFRICVTKHKKNHNHKLSKKIFENYPSSRKVTDPDVLDLVEELIKVGDKPKKILKYLQETTGKRIILRDVHNLVQRIKAKCRGSGTVEDRLEAVLRKFCSNRGNTATVLIDDAKRTQTITIQTRQMKRSCWIRQCTNASKYKLFSFMIDDVFGHGQYVQHAPIENMSHASMSKAVYEGRNAVNVNGVEDAVDLMVKAQDDKEYDRGLRYMYYLLDGFGEKGELPEPKHPLLVYFMRNWDACKDMWAVYERGHVAHLGSHTNNRLESAWGDLKQILRPEMELDECVETLILLQSTDVHLFLFLHAYDATSVPSHDICSLQTQEEHKHFWAWWKRCVSLGEYASQGVIPTIGPADDMSSIETIETKSNDSISDCNSEELDTLLSEISRPKSKAAMDSGELVKGSNEFVKGFNGLVKGPSGLVKGPNELVNSPIALTVRKRCADDKSSYQETNSSSNDDSIPFKIVKSTKRKGLPKIRKKQQ</sequence>
<proteinExistence type="predicted"/>
<dbReference type="Proteomes" id="UP000054423">
    <property type="component" value="Unassembled WGS sequence"/>
</dbReference>
<name>W2KG08_PHYNI</name>